<reference evidence="5 6" key="1">
    <citation type="submission" date="2018-02" db="EMBL/GenBank/DDBJ databases">
        <authorList>
            <person name="Cohen D.B."/>
            <person name="Kent A.D."/>
        </authorList>
    </citation>
    <scope>NUCLEOTIDE SEQUENCE [LARGE SCALE GENOMIC DNA]</scope>
    <source>
        <strain evidence="5 6">CCAP 1448/3</strain>
    </source>
</reference>
<organism evidence="5 6">
    <name type="scientific">Merismopedia glauca CCAP 1448/3</name>
    <dbReference type="NCBI Taxonomy" id="1296344"/>
    <lineage>
        <taxon>Bacteria</taxon>
        <taxon>Bacillati</taxon>
        <taxon>Cyanobacteriota</taxon>
        <taxon>Cyanophyceae</taxon>
        <taxon>Synechococcales</taxon>
        <taxon>Merismopediaceae</taxon>
        <taxon>Merismopedia</taxon>
    </lineage>
</organism>
<evidence type="ECO:0000313" key="5">
    <source>
        <dbReference type="EMBL" id="PSB02397.1"/>
    </source>
</evidence>
<dbReference type="Proteomes" id="UP000238762">
    <property type="component" value="Unassembled WGS sequence"/>
</dbReference>
<dbReference type="GO" id="GO:0030089">
    <property type="term" value="C:phycobilisome"/>
    <property type="evidence" value="ECO:0007669"/>
    <property type="project" value="UniProtKB-KW"/>
</dbReference>
<evidence type="ECO:0000313" key="6">
    <source>
        <dbReference type="Proteomes" id="UP000238762"/>
    </source>
</evidence>
<dbReference type="PROSITE" id="PS50077">
    <property type="entry name" value="HEAT_REPEAT"/>
    <property type="match status" value="1"/>
</dbReference>
<comment type="function">
    <text evidence="4">Catalyzes the hydroxylation of the N(6)-(4-aminobutyl)-L-lysine intermediate produced by deoxyhypusine synthase/DHPS on a critical lysine of the eukaryotic translation initiation factor 5A/eIF-5A. This is the second step of the post-translational modification of that lysine into an unusual amino acid residue named hypusine. Hypusination is unique to mature eIF-5A factor and is essential for its function.</text>
</comment>
<comment type="caution">
    <text evidence="5">The sequence shown here is derived from an EMBL/GenBank/DDBJ whole genome shotgun (WGS) entry which is preliminary data.</text>
</comment>
<dbReference type="EMBL" id="PVWJ01000061">
    <property type="protein sequence ID" value="PSB02397.1"/>
    <property type="molecule type" value="Genomic_DNA"/>
</dbReference>
<dbReference type="SMART" id="SM00567">
    <property type="entry name" value="EZ_HEAT"/>
    <property type="match status" value="7"/>
</dbReference>
<evidence type="ECO:0000256" key="3">
    <source>
        <dbReference type="ARBA" id="ARBA00022738"/>
    </source>
</evidence>
<dbReference type="PANTHER" id="PTHR12697">
    <property type="entry name" value="PBS LYASE HEAT-LIKE PROTEIN"/>
    <property type="match status" value="1"/>
</dbReference>
<evidence type="ECO:0000256" key="1">
    <source>
        <dbReference type="ARBA" id="ARBA00009299"/>
    </source>
</evidence>
<dbReference type="InterPro" id="IPR004155">
    <property type="entry name" value="PBS_lyase_HEAT"/>
</dbReference>
<accession>A0A2T1C2M1</accession>
<proteinExistence type="inferred from homology"/>
<keyword evidence="5" id="KW-0808">Transferase</keyword>
<dbReference type="InterPro" id="IPR011989">
    <property type="entry name" value="ARM-like"/>
</dbReference>
<keyword evidence="6" id="KW-1185">Reference proteome</keyword>
<dbReference type="Gene3D" id="1.25.10.10">
    <property type="entry name" value="Leucine-rich Repeat Variant"/>
    <property type="match status" value="2"/>
</dbReference>
<dbReference type="GO" id="GO:0016740">
    <property type="term" value="F:transferase activity"/>
    <property type="evidence" value="ECO:0007669"/>
    <property type="project" value="UniProtKB-KW"/>
</dbReference>
<gene>
    <name evidence="5" type="ORF">C7B64_13205</name>
</gene>
<dbReference type="InterPro" id="IPR021133">
    <property type="entry name" value="HEAT_type_2"/>
</dbReference>
<reference evidence="5 6" key="2">
    <citation type="submission" date="2018-03" db="EMBL/GenBank/DDBJ databases">
        <title>The ancient ancestry and fast evolution of plastids.</title>
        <authorList>
            <person name="Moore K.R."/>
            <person name="Magnabosco C."/>
            <person name="Momper L."/>
            <person name="Gold D.A."/>
            <person name="Bosak T."/>
            <person name="Fournier G.P."/>
        </authorList>
    </citation>
    <scope>NUCLEOTIDE SEQUENCE [LARGE SCALE GENOMIC DNA]</scope>
    <source>
        <strain evidence="5 6">CCAP 1448/3</strain>
    </source>
</reference>
<keyword evidence="2" id="KW-0042">Antenna complex</keyword>
<dbReference type="InterPro" id="IPR016024">
    <property type="entry name" value="ARM-type_fold"/>
</dbReference>
<keyword evidence="3" id="KW-0605">Phycobilisome</keyword>
<protein>
    <submittedName>
        <fullName evidence="5">Glycosyl transferase family 2</fullName>
    </submittedName>
</protein>
<evidence type="ECO:0000256" key="2">
    <source>
        <dbReference type="ARBA" id="ARBA00022549"/>
    </source>
</evidence>
<dbReference type="GO" id="GO:0016491">
    <property type="term" value="F:oxidoreductase activity"/>
    <property type="evidence" value="ECO:0007669"/>
    <property type="project" value="TreeGrafter"/>
</dbReference>
<dbReference type="OrthoDB" id="9765635at2"/>
<dbReference type="PANTHER" id="PTHR12697:SF5">
    <property type="entry name" value="DEOXYHYPUSINE HYDROXYLASE"/>
    <property type="match status" value="1"/>
</dbReference>
<comment type="similarity">
    <text evidence="1">Belongs to the CpcE/RpcE/PecE family.</text>
</comment>
<dbReference type="RefSeq" id="WP_106289129.1">
    <property type="nucleotide sequence ID" value="NZ_CAWNTC010000069.1"/>
</dbReference>
<dbReference type="SUPFAM" id="SSF48371">
    <property type="entry name" value="ARM repeat"/>
    <property type="match status" value="1"/>
</dbReference>
<evidence type="ECO:0000256" key="4">
    <source>
        <dbReference type="ARBA" id="ARBA00045876"/>
    </source>
</evidence>
<dbReference type="Pfam" id="PF13646">
    <property type="entry name" value="HEAT_2"/>
    <property type="match status" value="2"/>
</dbReference>
<dbReference type="AlphaFoldDB" id="A0A2T1C2M1"/>
<sequence>MSNALNWETKSVEERQADNDALIEMVTDQITLDTFDTNNREILNRMVVEGMADPRGMVRLRFAETLGEIGEPATPFLLQALKSHTNPVVRRAAAKTLTLIADPTAIPILLEAFLTDEDTVVKGSSAGALARIGKPAVPILLDILGSPEHPESIKGHAAWALAFIGSEASEYLYEALNSDSVDVRCAVVGAIAHVAQERADEKSCQVLVSALSDPAAVIRTEAAAALAQLNYPPAVPHLIAALQDPDGEVRKAAVTSLGKIGASAALEPLKACLKDDLESIRLLAKLAISQIENR</sequence>
<name>A0A2T1C2M1_9CYAN</name>